<dbReference type="Pfam" id="PF00158">
    <property type="entry name" value="Sigma54_activat"/>
    <property type="match status" value="1"/>
</dbReference>
<dbReference type="PRINTS" id="PR01590">
    <property type="entry name" value="HTHFIS"/>
</dbReference>
<dbReference type="GO" id="GO:0043565">
    <property type="term" value="F:sequence-specific DNA binding"/>
    <property type="evidence" value="ECO:0007669"/>
    <property type="project" value="InterPro"/>
</dbReference>
<dbReference type="SUPFAM" id="SSF52540">
    <property type="entry name" value="P-loop containing nucleoside triphosphate hydrolases"/>
    <property type="match status" value="1"/>
</dbReference>
<evidence type="ECO:0000313" key="8">
    <source>
        <dbReference type="Proteomes" id="UP000529637"/>
    </source>
</evidence>
<dbReference type="InterPro" id="IPR027417">
    <property type="entry name" value="P-loop_NTPase"/>
</dbReference>
<dbReference type="PROSITE" id="PS00688">
    <property type="entry name" value="SIGMA54_INTERACT_3"/>
    <property type="match status" value="1"/>
</dbReference>
<keyword evidence="8" id="KW-1185">Reference proteome</keyword>
<dbReference type="SMART" id="SM00382">
    <property type="entry name" value="AAA"/>
    <property type="match status" value="1"/>
</dbReference>
<evidence type="ECO:0000313" key="7">
    <source>
        <dbReference type="EMBL" id="NUZ05746.1"/>
    </source>
</evidence>
<evidence type="ECO:0000256" key="2">
    <source>
        <dbReference type="ARBA" id="ARBA00022840"/>
    </source>
</evidence>
<keyword evidence="3" id="KW-0805">Transcription regulation</keyword>
<keyword evidence="2" id="KW-0067">ATP-binding</keyword>
<dbReference type="InterPro" id="IPR025944">
    <property type="entry name" value="Sigma_54_int_dom_CS"/>
</dbReference>
<dbReference type="Gene3D" id="1.10.8.60">
    <property type="match status" value="1"/>
</dbReference>
<dbReference type="InterPro" id="IPR002197">
    <property type="entry name" value="HTH_Fis"/>
</dbReference>
<keyword evidence="5" id="KW-0804">Transcription</keyword>
<dbReference type="InterPro" id="IPR003593">
    <property type="entry name" value="AAA+_ATPase"/>
</dbReference>
<dbReference type="PANTHER" id="PTHR32071">
    <property type="entry name" value="TRANSCRIPTIONAL REGULATORY PROTEIN"/>
    <property type="match status" value="1"/>
</dbReference>
<organism evidence="7 8">
    <name type="scientific">Piscinibacter koreensis</name>
    <dbReference type="NCBI Taxonomy" id="2742824"/>
    <lineage>
        <taxon>Bacteria</taxon>
        <taxon>Pseudomonadati</taxon>
        <taxon>Pseudomonadota</taxon>
        <taxon>Betaproteobacteria</taxon>
        <taxon>Burkholderiales</taxon>
        <taxon>Sphaerotilaceae</taxon>
        <taxon>Piscinibacter</taxon>
    </lineage>
</organism>
<dbReference type="FunFam" id="3.40.50.300:FF:000006">
    <property type="entry name" value="DNA-binding transcriptional regulator NtrC"/>
    <property type="match status" value="1"/>
</dbReference>
<feature type="domain" description="Sigma-54 factor interaction" evidence="6">
    <location>
        <begin position="166"/>
        <end position="395"/>
    </location>
</feature>
<accession>A0A7Y6NM68</accession>
<dbReference type="GO" id="GO:0006355">
    <property type="term" value="P:regulation of DNA-templated transcription"/>
    <property type="evidence" value="ECO:0007669"/>
    <property type="project" value="InterPro"/>
</dbReference>
<dbReference type="Proteomes" id="UP000529637">
    <property type="component" value="Unassembled WGS sequence"/>
</dbReference>
<name>A0A7Y6NM68_9BURK</name>
<protein>
    <submittedName>
        <fullName evidence="7">Sigma-54-dependent Fis family transcriptional regulator</fullName>
    </submittedName>
</protein>
<dbReference type="EMBL" id="JABWMJ010000003">
    <property type="protein sequence ID" value="NUZ05746.1"/>
    <property type="molecule type" value="Genomic_DNA"/>
</dbReference>
<evidence type="ECO:0000256" key="4">
    <source>
        <dbReference type="ARBA" id="ARBA00023125"/>
    </source>
</evidence>
<dbReference type="InterPro" id="IPR025943">
    <property type="entry name" value="Sigma_54_int_dom_ATP-bd_2"/>
</dbReference>
<evidence type="ECO:0000256" key="3">
    <source>
        <dbReference type="ARBA" id="ARBA00023015"/>
    </source>
</evidence>
<dbReference type="PANTHER" id="PTHR32071:SF120">
    <property type="entry name" value="TRANSCRIPTIONAL REGULATOR-RELATED"/>
    <property type="match status" value="1"/>
</dbReference>
<dbReference type="InterPro" id="IPR002078">
    <property type="entry name" value="Sigma_54_int"/>
</dbReference>
<dbReference type="PROSITE" id="PS00676">
    <property type="entry name" value="SIGMA54_INTERACT_2"/>
    <property type="match status" value="1"/>
</dbReference>
<dbReference type="GO" id="GO:0005524">
    <property type="term" value="F:ATP binding"/>
    <property type="evidence" value="ECO:0007669"/>
    <property type="project" value="UniProtKB-KW"/>
</dbReference>
<dbReference type="Pfam" id="PF25601">
    <property type="entry name" value="AAA_lid_14"/>
    <property type="match status" value="1"/>
</dbReference>
<dbReference type="SUPFAM" id="SSF46689">
    <property type="entry name" value="Homeodomain-like"/>
    <property type="match status" value="1"/>
</dbReference>
<dbReference type="AlphaFoldDB" id="A0A7Y6NM68"/>
<evidence type="ECO:0000256" key="1">
    <source>
        <dbReference type="ARBA" id="ARBA00022741"/>
    </source>
</evidence>
<evidence type="ECO:0000256" key="5">
    <source>
        <dbReference type="ARBA" id="ARBA00023163"/>
    </source>
</evidence>
<proteinExistence type="predicted"/>
<reference evidence="7 8" key="1">
    <citation type="submission" date="2020-06" db="EMBL/GenBank/DDBJ databases">
        <title>Schlegella sp. ID0723 isolated from air conditioner.</title>
        <authorList>
            <person name="Kim D.Y."/>
            <person name="Kim D.-U."/>
        </authorList>
    </citation>
    <scope>NUCLEOTIDE SEQUENCE [LARGE SCALE GENOMIC DNA]</scope>
    <source>
        <strain evidence="7 8">ID0723</strain>
    </source>
</reference>
<dbReference type="PROSITE" id="PS00675">
    <property type="entry name" value="SIGMA54_INTERACT_1"/>
    <property type="match status" value="1"/>
</dbReference>
<evidence type="ECO:0000259" key="6">
    <source>
        <dbReference type="PROSITE" id="PS50045"/>
    </source>
</evidence>
<dbReference type="Gene3D" id="3.40.50.300">
    <property type="entry name" value="P-loop containing nucleotide triphosphate hydrolases"/>
    <property type="match status" value="1"/>
</dbReference>
<dbReference type="CDD" id="cd00009">
    <property type="entry name" value="AAA"/>
    <property type="match status" value="1"/>
</dbReference>
<dbReference type="InterPro" id="IPR045343">
    <property type="entry name" value="VpsR"/>
</dbReference>
<dbReference type="Gene3D" id="1.10.10.60">
    <property type="entry name" value="Homeodomain-like"/>
    <property type="match status" value="1"/>
</dbReference>
<dbReference type="PROSITE" id="PS50045">
    <property type="entry name" value="SIGMA54_INTERACT_4"/>
    <property type="match status" value="1"/>
</dbReference>
<gene>
    <name evidence="7" type="ORF">HQN59_08215</name>
</gene>
<comment type="caution">
    <text evidence="7">The sequence shown here is derived from an EMBL/GenBank/DDBJ whole genome shotgun (WGS) entry which is preliminary data.</text>
</comment>
<sequence length="472" mass="51692">MFDVPLQACVAAASARRATGQGDPVGTAKKKILCIGTSALTSPIAERLRASDWDVHRANDLRSAHRLIVEHGLRVGLLVMGDVDEPRCAELDTFLGAHAQLEWVGCFDADSLARPCCRDLILAHLFDHHTLPLDIARVLSCVGHAHGRAALRELSTPELDRADAGIVGQSAAIVNLMRQARRIAHASAPVLIHGESGSGKELFAHAIHLNSPRASGPYVPINCGAIQPALIQSELFGHERGSFTGAVSEKRGFFEAADGGTVFLDEIGDLPLDLQVNLLRFLQEGTITRVGSTREVRLDVRIVAATNVDLEKAVAAGRFRQDLYYRLNVLPLHVVPLRDRREDIRLLAEHVFRTYSAEKRPSLKGFSRSALQAMDAYNWPGNVRELINRVRAAMITAERNLIMPSDLGLKMPQDVQLINVLDEARLQAERSAIRSSLQQSGRNVALSARQLGVSRMTLYRLMAKHGIHVPNG</sequence>
<keyword evidence="4" id="KW-0238">DNA-binding</keyword>
<dbReference type="InterPro" id="IPR009057">
    <property type="entry name" value="Homeodomain-like_sf"/>
</dbReference>
<dbReference type="InterPro" id="IPR025662">
    <property type="entry name" value="Sigma_54_int_dom_ATP-bd_1"/>
</dbReference>
<dbReference type="Pfam" id="PF20161">
    <property type="entry name" value="VpsR"/>
    <property type="match status" value="1"/>
</dbReference>
<keyword evidence="1" id="KW-0547">Nucleotide-binding</keyword>
<dbReference type="InterPro" id="IPR058031">
    <property type="entry name" value="AAA_lid_NorR"/>
</dbReference>